<dbReference type="SUPFAM" id="SSF46785">
    <property type="entry name" value="Winged helix' DNA-binding domain"/>
    <property type="match status" value="1"/>
</dbReference>
<evidence type="ECO:0000313" key="5">
    <source>
        <dbReference type="EMBL" id="KPL80685.1"/>
    </source>
</evidence>
<dbReference type="AlphaFoldDB" id="A0A0P6XCS8"/>
<keyword evidence="6" id="KW-1185">Reference proteome</keyword>
<organism evidence="5 6">
    <name type="scientific">Levilinea saccharolytica</name>
    <dbReference type="NCBI Taxonomy" id="229921"/>
    <lineage>
        <taxon>Bacteria</taxon>
        <taxon>Bacillati</taxon>
        <taxon>Chloroflexota</taxon>
        <taxon>Anaerolineae</taxon>
        <taxon>Anaerolineales</taxon>
        <taxon>Anaerolineaceae</taxon>
        <taxon>Levilinea</taxon>
    </lineage>
</organism>
<evidence type="ECO:0000256" key="2">
    <source>
        <dbReference type="ARBA" id="ARBA00023125"/>
    </source>
</evidence>
<dbReference type="SMART" id="SM00418">
    <property type="entry name" value="HTH_ARSR"/>
    <property type="match status" value="1"/>
</dbReference>
<evidence type="ECO:0000256" key="3">
    <source>
        <dbReference type="ARBA" id="ARBA00023163"/>
    </source>
</evidence>
<dbReference type="InterPro" id="IPR036388">
    <property type="entry name" value="WH-like_DNA-bd_sf"/>
</dbReference>
<comment type="caution">
    <text evidence="5">The sequence shown here is derived from an EMBL/GenBank/DDBJ whole genome shotgun (WGS) entry which is preliminary data.</text>
</comment>
<evidence type="ECO:0000259" key="4">
    <source>
        <dbReference type="PROSITE" id="PS50987"/>
    </source>
</evidence>
<dbReference type="InterPro" id="IPR051011">
    <property type="entry name" value="Metal_resp_trans_reg"/>
</dbReference>
<dbReference type="GO" id="GO:0003700">
    <property type="term" value="F:DNA-binding transcription factor activity"/>
    <property type="evidence" value="ECO:0007669"/>
    <property type="project" value="InterPro"/>
</dbReference>
<dbReference type="CDD" id="cd00090">
    <property type="entry name" value="HTH_ARSR"/>
    <property type="match status" value="1"/>
</dbReference>
<dbReference type="Gene3D" id="1.10.10.10">
    <property type="entry name" value="Winged helix-like DNA-binding domain superfamily/Winged helix DNA-binding domain"/>
    <property type="match status" value="1"/>
</dbReference>
<keyword evidence="2" id="KW-0238">DNA-binding</keyword>
<dbReference type="PANTHER" id="PTHR43132">
    <property type="entry name" value="ARSENICAL RESISTANCE OPERON REPRESSOR ARSR-RELATED"/>
    <property type="match status" value="1"/>
</dbReference>
<reference evidence="5 6" key="1">
    <citation type="submission" date="2015-07" db="EMBL/GenBank/DDBJ databases">
        <title>Genome sequence of Levilinea saccharolytica DSM 16555.</title>
        <authorList>
            <person name="Hemp J."/>
            <person name="Ward L.M."/>
            <person name="Pace L.A."/>
            <person name="Fischer W.W."/>
        </authorList>
    </citation>
    <scope>NUCLEOTIDE SEQUENCE [LARGE SCALE GENOMIC DNA]</scope>
    <source>
        <strain evidence="5 6">KIBI-1</strain>
    </source>
</reference>
<protein>
    <recommendedName>
        <fullName evidence="4">HTH arsR-type domain-containing protein</fullName>
    </recommendedName>
</protein>
<sequence>MNISPRSDPEIQISNVLAAVSQPARIQILMVIAEQEACVCHFEAVLGLRQASISQHLMVLRKVGLVGSRRMGRNMFYRLLHPEILAVIEQTAGLIGVDPLELETLKTRPMANCPCPQCSPGLDPALTCRNQTKSNLLNPR</sequence>
<proteinExistence type="predicted"/>
<dbReference type="GO" id="GO:0003677">
    <property type="term" value="F:DNA binding"/>
    <property type="evidence" value="ECO:0007669"/>
    <property type="project" value="UniProtKB-KW"/>
</dbReference>
<dbReference type="PROSITE" id="PS50987">
    <property type="entry name" value="HTH_ARSR_2"/>
    <property type="match status" value="1"/>
</dbReference>
<dbReference type="EMBL" id="LGCM01000039">
    <property type="protein sequence ID" value="KPL80685.1"/>
    <property type="molecule type" value="Genomic_DNA"/>
</dbReference>
<keyword evidence="1" id="KW-0805">Transcription regulation</keyword>
<dbReference type="InterPro" id="IPR036390">
    <property type="entry name" value="WH_DNA-bd_sf"/>
</dbReference>
<dbReference type="OrthoDB" id="9800493at2"/>
<dbReference type="Pfam" id="PF01022">
    <property type="entry name" value="HTH_5"/>
    <property type="match status" value="1"/>
</dbReference>
<dbReference type="RefSeq" id="WP_075071137.1">
    <property type="nucleotide sequence ID" value="NZ_DF967974.1"/>
</dbReference>
<dbReference type="NCBIfam" id="NF033788">
    <property type="entry name" value="HTH_metalloreg"/>
    <property type="match status" value="1"/>
</dbReference>
<evidence type="ECO:0000256" key="1">
    <source>
        <dbReference type="ARBA" id="ARBA00023015"/>
    </source>
</evidence>
<accession>A0A0P6XCS8</accession>
<feature type="domain" description="HTH arsR-type" evidence="4">
    <location>
        <begin position="5"/>
        <end position="99"/>
    </location>
</feature>
<dbReference type="Proteomes" id="UP000050501">
    <property type="component" value="Unassembled WGS sequence"/>
</dbReference>
<dbReference type="STRING" id="229921.ADN01_11150"/>
<dbReference type="InterPro" id="IPR011991">
    <property type="entry name" value="ArsR-like_HTH"/>
</dbReference>
<dbReference type="PANTHER" id="PTHR43132:SF2">
    <property type="entry name" value="ARSENICAL RESISTANCE OPERON REPRESSOR ARSR-RELATED"/>
    <property type="match status" value="1"/>
</dbReference>
<gene>
    <name evidence="5" type="ORF">ADN01_11150</name>
</gene>
<evidence type="ECO:0000313" key="6">
    <source>
        <dbReference type="Proteomes" id="UP000050501"/>
    </source>
</evidence>
<name>A0A0P6XCS8_9CHLR</name>
<keyword evidence="3" id="KW-0804">Transcription</keyword>
<dbReference type="InterPro" id="IPR001845">
    <property type="entry name" value="HTH_ArsR_DNA-bd_dom"/>
</dbReference>
<dbReference type="PRINTS" id="PR00778">
    <property type="entry name" value="HTHARSR"/>
</dbReference>